<feature type="transmembrane region" description="Helical" evidence="2">
    <location>
        <begin position="39"/>
        <end position="62"/>
    </location>
</feature>
<evidence type="ECO:0000313" key="4">
    <source>
        <dbReference type="EMBL" id="KAG7472790.1"/>
    </source>
</evidence>
<feature type="chain" id="PRO_5038461558" description="Transmembrane protein 52" evidence="3">
    <location>
        <begin position="24"/>
        <end position="238"/>
    </location>
</feature>
<dbReference type="AlphaFoldDB" id="A0A9D3Q3D4"/>
<protein>
    <recommendedName>
        <fullName evidence="6">Transmembrane protein 52</fullName>
    </recommendedName>
</protein>
<name>A0A9D3Q3D4_MEGAT</name>
<dbReference type="OrthoDB" id="9424925at2759"/>
<evidence type="ECO:0000256" key="2">
    <source>
        <dbReference type="SAM" id="Phobius"/>
    </source>
</evidence>
<feature type="signal peptide" evidence="3">
    <location>
        <begin position="1"/>
        <end position="23"/>
    </location>
</feature>
<evidence type="ECO:0000256" key="1">
    <source>
        <dbReference type="SAM" id="MobiDB-lite"/>
    </source>
</evidence>
<reference evidence="4" key="1">
    <citation type="submission" date="2021-01" db="EMBL/GenBank/DDBJ databases">
        <authorList>
            <person name="Zahm M."/>
            <person name="Roques C."/>
            <person name="Cabau C."/>
            <person name="Klopp C."/>
            <person name="Donnadieu C."/>
            <person name="Jouanno E."/>
            <person name="Lampietro C."/>
            <person name="Louis A."/>
            <person name="Herpin A."/>
            <person name="Echchiki A."/>
            <person name="Berthelot C."/>
            <person name="Parey E."/>
            <person name="Roest-Crollius H."/>
            <person name="Braasch I."/>
            <person name="Postlethwait J."/>
            <person name="Bobe J."/>
            <person name="Montfort J."/>
            <person name="Bouchez O."/>
            <person name="Begum T."/>
            <person name="Mejri S."/>
            <person name="Adams A."/>
            <person name="Chen W.-J."/>
            <person name="Guiguen Y."/>
        </authorList>
    </citation>
    <scope>NUCLEOTIDE SEQUENCE</scope>
    <source>
        <strain evidence="4">YG-15Mar2019-1</strain>
        <tissue evidence="4">Brain</tissue>
    </source>
</reference>
<dbReference type="Pfam" id="PF14979">
    <property type="entry name" value="TMEM52"/>
    <property type="match status" value="1"/>
</dbReference>
<comment type="caution">
    <text evidence="4">The sequence shown here is derived from an EMBL/GenBank/DDBJ whole genome shotgun (WGS) entry which is preliminary data.</text>
</comment>
<feature type="compositionally biased region" description="Acidic residues" evidence="1">
    <location>
        <begin position="208"/>
        <end position="222"/>
    </location>
</feature>
<evidence type="ECO:0008006" key="6">
    <source>
        <dbReference type="Google" id="ProtNLM"/>
    </source>
</evidence>
<keyword evidence="5" id="KW-1185">Reference proteome</keyword>
<keyword evidence="2" id="KW-0812">Transmembrane</keyword>
<keyword evidence="2" id="KW-1133">Transmembrane helix</keyword>
<accession>A0A9D3Q3D4</accession>
<feature type="compositionally biased region" description="Basic and acidic residues" evidence="1">
    <location>
        <begin position="176"/>
        <end position="187"/>
    </location>
</feature>
<dbReference type="Proteomes" id="UP001046870">
    <property type="component" value="Chromosome 8"/>
</dbReference>
<dbReference type="PANTHER" id="PTHR33955">
    <property type="entry name" value="TRANSMEMBRANE PROTEIN 52"/>
    <property type="match status" value="1"/>
</dbReference>
<keyword evidence="2" id="KW-0472">Membrane</keyword>
<gene>
    <name evidence="4" type="ORF">MATL_G00112610</name>
</gene>
<evidence type="ECO:0000256" key="3">
    <source>
        <dbReference type="SAM" id="SignalP"/>
    </source>
</evidence>
<evidence type="ECO:0000313" key="5">
    <source>
        <dbReference type="Proteomes" id="UP001046870"/>
    </source>
</evidence>
<proteinExistence type="predicted"/>
<dbReference type="PANTHER" id="PTHR33955:SF2">
    <property type="entry name" value="TRANSMEMBRANE PROTEIN 52"/>
    <property type="match status" value="1"/>
</dbReference>
<sequence>MSAMRNFEVVITLLLLLVSFTVADDDCEDGCRKVDLSKLWYVWLILIFICALLGCGFLGSCVKICCRSNKPHVPTFEAHPFEVTVIAMDNQSTIHSISTISSITVSHPPQSGHSFAGLVNGSSAPPPYNLYALESPPLYDEALAMPANAGYPGPGFGGECHLHPSAAREEVTWVTEEHPERDDRLGDAPDLTATYEEDPPAYQLYGTIEEEELSEVELEEPDPTQSHAPDAKSPGENA</sequence>
<dbReference type="InterPro" id="IPR038942">
    <property type="entry name" value="TMEM52"/>
</dbReference>
<dbReference type="EMBL" id="JAFDVH010000008">
    <property type="protein sequence ID" value="KAG7472790.1"/>
    <property type="molecule type" value="Genomic_DNA"/>
</dbReference>
<organism evidence="4 5">
    <name type="scientific">Megalops atlanticus</name>
    <name type="common">Tarpon</name>
    <name type="synonym">Clupea gigantea</name>
    <dbReference type="NCBI Taxonomy" id="7932"/>
    <lineage>
        <taxon>Eukaryota</taxon>
        <taxon>Metazoa</taxon>
        <taxon>Chordata</taxon>
        <taxon>Craniata</taxon>
        <taxon>Vertebrata</taxon>
        <taxon>Euteleostomi</taxon>
        <taxon>Actinopterygii</taxon>
        <taxon>Neopterygii</taxon>
        <taxon>Teleostei</taxon>
        <taxon>Elopiformes</taxon>
        <taxon>Megalopidae</taxon>
        <taxon>Megalops</taxon>
    </lineage>
</organism>
<keyword evidence="3" id="KW-0732">Signal</keyword>
<feature type="region of interest" description="Disordered" evidence="1">
    <location>
        <begin position="176"/>
        <end position="238"/>
    </location>
</feature>